<keyword evidence="1" id="KW-0560">Oxidoreductase</keyword>
<dbReference type="RefSeq" id="WP_182616304.1">
    <property type="nucleotide sequence ID" value="NZ_BAAATF010000003.1"/>
</dbReference>
<dbReference type="EMBL" id="JACGWV010000001">
    <property type="protein sequence ID" value="MBA8808357.1"/>
    <property type="molecule type" value="Genomic_DNA"/>
</dbReference>
<dbReference type="EC" id="1.8.4.11" evidence="1"/>
<sequence length="93" mass="9839">MGESRDDDGLDVLIGAIPEGWSRARVAGQTWGVTRTTRAGGKVVSFEAERLGDGEGLGANIWFTADGAVLKPCEVPAESVMEFLRSAVSTAER</sequence>
<organism evidence="1 2">
    <name type="scientific">Promicromonospora sukumoe</name>
    <dbReference type="NCBI Taxonomy" id="88382"/>
    <lineage>
        <taxon>Bacteria</taxon>
        <taxon>Bacillati</taxon>
        <taxon>Actinomycetota</taxon>
        <taxon>Actinomycetes</taxon>
        <taxon>Micrococcales</taxon>
        <taxon>Promicromonosporaceae</taxon>
        <taxon>Promicromonospora</taxon>
    </lineage>
</organism>
<gene>
    <name evidence="1" type="ORF">FHX71_002299</name>
</gene>
<dbReference type="Proteomes" id="UP000540568">
    <property type="component" value="Unassembled WGS sequence"/>
</dbReference>
<dbReference type="AlphaFoldDB" id="A0A7W3J8Q6"/>
<accession>A0A7W3J8Q6</accession>
<evidence type="ECO:0000313" key="2">
    <source>
        <dbReference type="Proteomes" id="UP000540568"/>
    </source>
</evidence>
<dbReference type="GO" id="GO:0008113">
    <property type="term" value="F:peptide-methionine (S)-S-oxide reductase activity"/>
    <property type="evidence" value="ECO:0007669"/>
    <property type="project" value="UniProtKB-EC"/>
</dbReference>
<protein>
    <submittedName>
        <fullName evidence="1">Peptide-methionine (S)-S-oxide reductase</fullName>
        <ecNumber evidence="1">1.8.4.11</ecNumber>
    </submittedName>
</protein>
<proteinExistence type="predicted"/>
<reference evidence="1 2" key="1">
    <citation type="submission" date="2020-07" db="EMBL/GenBank/DDBJ databases">
        <title>Sequencing the genomes of 1000 actinobacteria strains.</title>
        <authorList>
            <person name="Klenk H.-P."/>
        </authorList>
    </citation>
    <scope>NUCLEOTIDE SEQUENCE [LARGE SCALE GENOMIC DNA]</scope>
    <source>
        <strain evidence="1 2">DSM 44121</strain>
    </source>
</reference>
<name>A0A7W3J8Q6_9MICO</name>
<evidence type="ECO:0000313" key="1">
    <source>
        <dbReference type="EMBL" id="MBA8808357.1"/>
    </source>
</evidence>
<comment type="caution">
    <text evidence="1">The sequence shown here is derived from an EMBL/GenBank/DDBJ whole genome shotgun (WGS) entry which is preliminary data.</text>
</comment>
<keyword evidence="2" id="KW-1185">Reference proteome</keyword>